<feature type="domain" description="Glycosyl transferase family 1" evidence="2">
    <location>
        <begin position="161"/>
        <end position="327"/>
    </location>
</feature>
<comment type="caution">
    <text evidence="3">The sequence shown here is derived from an EMBL/GenBank/DDBJ whole genome shotgun (WGS) entry which is preliminary data.</text>
</comment>
<dbReference type="GO" id="GO:0009103">
    <property type="term" value="P:lipopolysaccharide biosynthetic process"/>
    <property type="evidence" value="ECO:0007669"/>
    <property type="project" value="TreeGrafter"/>
</dbReference>
<protein>
    <recommendedName>
        <fullName evidence="2">Glycosyl transferase family 1 domain-containing protein</fullName>
    </recommendedName>
</protein>
<dbReference type="Proteomes" id="UP000178930">
    <property type="component" value="Unassembled WGS sequence"/>
</dbReference>
<dbReference type="EMBL" id="MHIB01000009">
    <property type="protein sequence ID" value="OGY44922.1"/>
    <property type="molecule type" value="Genomic_DNA"/>
</dbReference>
<evidence type="ECO:0000313" key="4">
    <source>
        <dbReference type="Proteomes" id="UP000178930"/>
    </source>
</evidence>
<evidence type="ECO:0000259" key="2">
    <source>
        <dbReference type="Pfam" id="PF00534"/>
    </source>
</evidence>
<dbReference type="Gene3D" id="3.40.50.2000">
    <property type="entry name" value="Glycogen Phosphorylase B"/>
    <property type="match status" value="2"/>
</dbReference>
<dbReference type="PANTHER" id="PTHR46401:SF2">
    <property type="entry name" value="GLYCOSYLTRANSFERASE WBBK-RELATED"/>
    <property type="match status" value="1"/>
</dbReference>
<dbReference type="SUPFAM" id="SSF53756">
    <property type="entry name" value="UDP-Glycosyltransferase/glycogen phosphorylase"/>
    <property type="match status" value="1"/>
</dbReference>
<name>A0A1G1XY39_9BACT</name>
<dbReference type="InterPro" id="IPR001296">
    <property type="entry name" value="Glyco_trans_1"/>
</dbReference>
<dbReference type="AlphaFoldDB" id="A0A1G1XY39"/>
<proteinExistence type="predicted"/>
<sequence>MKVCYFGFYNQNYSRNKILISGLKQNQVEVTECQSSLSGILKYFELVKKYWQIKNQYEVMVIGFPGQQAMFLAKLLCRKPIILDAFLSFYDSMVFDRKVCSPKSLKAKYYWWLDYLSCRLADKILLDTNEHINYFVETFKIKKEKFSRIFIGADDAIFKPRNLTKKTDQFLTHWHGTYIPLQGVEYIIGAADILRKENIKFRLIGSGQLFKQTQKQVIDLGLTAMVELIEFLPAEEIPQLIESADICLGIFGATPKAKRVIPNKVYECLAMAKPVITAESPASCEILIDYQHVLFCRLADAKSLAEKILEIKNNSDLRKKLGQNGYKFYRQNFCPAVLGQELKTIISQFNN</sequence>
<evidence type="ECO:0000313" key="3">
    <source>
        <dbReference type="EMBL" id="OGY44922.1"/>
    </source>
</evidence>
<dbReference type="Pfam" id="PF00534">
    <property type="entry name" value="Glycos_transf_1"/>
    <property type="match status" value="1"/>
</dbReference>
<evidence type="ECO:0000256" key="1">
    <source>
        <dbReference type="ARBA" id="ARBA00022679"/>
    </source>
</evidence>
<dbReference type="PANTHER" id="PTHR46401">
    <property type="entry name" value="GLYCOSYLTRANSFERASE WBBK-RELATED"/>
    <property type="match status" value="1"/>
</dbReference>
<keyword evidence="1" id="KW-0808">Transferase</keyword>
<reference evidence="3 4" key="1">
    <citation type="journal article" date="2016" name="Nat. Commun.">
        <title>Thousands of microbial genomes shed light on interconnected biogeochemical processes in an aquifer system.</title>
        <authorList>
            <person name="Anantharaman K."/>
            <person name="Brown C.T."/>
            <person name="Hug L.A."/>
            <person name="Sharon I."/>
            <person name="Castelle C.J."/>
            <person name="Probst A.J."/>
            <person name="Thomas B.C."/>
            <person name="Singh A."/>
            <person name="Wilkins M.J."/>
            <person name="Karaoz U."/>
            <person name="Brodie E.L."/>
            <person name="Williams K.H."/>
            <person name="Hubbard S.S."/>
            <person name="Banfield J.F."/>
        </authorList>
    </citation>
    <scope>NUCLEOTIDE SEQUENCE [LARGE SCALE GENOMIC DNA]</scope>
</reference>
<accession>A0A1G1XY39</accession>
<gene>
    <name evidence="3" type="ORF">A2729_04030</name>
</gene>
<dbReference type="STRING" id="1797532.A2729_04030"/>
<dbReference type="GO" id="GO:0016757">
    <property type="term" value="F:glycosyltransferase activity"/>
    <property type="evidence" value="ECO:0007669"/>
    <property type="project" value="InterPro"/>
</dbReference>
<organism evidence="3 4">
    <name type="scientific">Candidatus Buchananbacteria bacterium RIFCSPHIGHO2_01_FULL_39_14</name>
    <dbReference type="NCBI Taxonomy" id="1797532"/>
    <lineage>
        <taxon>Bacteria</taxon>
        <taxon>Candidatus Buchananiibacteriota</taxon>
    </lineage>
</organism>